<dbReference type="AlphaFoldDB" id="A0AA85J283"/>
<name>A0AA85J283_TRIRE</name>
<feature type="chain" id="PRO_5041732085" evidence="1">
    <location>
        <begin position="24"/>
        <end position="261"/>
    </location>
</feature>
<feature type="signal peptide" evidence="1">
    <location>
        <begin position="1"/>
        <end position="23"/>
    </location>
</feature>
<keyword evidence="1" id="KW-0732">Signal</keyword>
<protein>
    <submittedName>
        <fullName evidence="3">Uncharacterized protein</fullName>
    </submittedName>
</protein>
<evidence type="ECO:0000313" key="2">
    <source>
        <dbReference type="Proteomes" id="UP000050795"/>
    </source>
</evidence>
<proteinExistence type="predicted"/>
<evidence type="ECO:0000256" key="1">
    <source>
        <dbReference type="SAM" id="SignalP"/>
    </source>
</evidence>
<evidence type="ECO:0000313" key="3">
    <source>
        <dbReference type="WBParaSite" id="TREG1_118870.1"/>
    </source>
</evidence>
<dbReference type="WBParaSite" id="TREG1_118870.1">
    <property type="protein sequence ID" value="TREG1_118870.1"/>
    <property type="gene ID" value="TREG1_118870"/>
</dbReference>
<sequence length="261" mass="30170">MHRPVSFALLFFIIHVFNKATLSQIQLETSSKSRFNDADKIKIKDIVSIKLSMSVERMNTSDSDIINDDIPSPSKFNSFRTQILNALKHVEPILKSVHVSCDILMPKAFKTPKPISSIQVLMMLSSKEMRKAFNSAEWFSMLKNTLLSANVIGVNDTRSYRRYFSVSRSLTPKKDFDLCSQMRLHLSQKYHGFGESMEHCLYKHKESQLKMKFSKPKLFLQEMLVSKATAERLIDYVIEIFRKTKKVSFKKRKSISLSSQV</sequence>
<reference evidence="3" key="2">
    <citation type="submission" date="2023-11" db="UniProtKB">
        <authorList>
            <consortium name="WormBaseParasite"/>
        </authorList>
    </citation>
    <scope>IDENTIFICATION</scope>
</reference>
<organism evidence="2 3">
    <name type="scientific">Trichobilharzia regenti</name>
    <name type="common">Nasal bird schistosome</name>
    <dbReference type="NCBI Taxonomy" id="157069"/>
    <lineage>
        <taxon>Eukaryota</taxon>
        <taxon>Metazoa</taxon>
        <taxon>Spiralia</taxon>
        <taxon>Lophotrochozoa</taxon>
        <taxon>Platyhelminthes</taxon>
        <taxon>Trematoda</taxon>
        <taxon>Digenea</taxon>
        <taxon>Strigeidida</taxon>
        <taxon>Schistosomatoidea</taxon>
        <taxon>Schistosomatidae</taxon>
        <taxon>Trichobilharzia</taxon>
    </lineage>
</organism>
<accession>A0AA85J283</accession>
<reference evidence="2" key="1">
    <citation type="submission" date="2022-06" db="EMBL/GenBank/DDBJ databases">
        <authorList>
            <person name="Berger JAMES D."/>
            <person name="Berger JAMES D."/>
        </authorList>
    </citation>
    <scope>NUCLEOTIDE SEQUENCE [LARGE SCALE GENOMIC DNA]</scope>
</reference>
<dbReference type="Proteomes" id="UP000050795">
    <property type="component" value="Unassembled WGS sequence"/>
</dbReference>
<keyword evidence="2" id="KW-1185">Reference proteome</keyword>